<evidence type="ECO:0000313" key="3">
    <source>
        <dbReference type="EMBL" id="OMJ78612.1"/>
    </source>
</evidence>
<accession>A0A1R2BP87</accession>
<evidence type="ECO:0000256" key="1">
    <source>
        <dbReference type="SAM" id="Coils"/>
    </source>
</evidence>
<gene>
    <name evidence="3" type="ORF">SteCoe_21537</name>
</gene>
<evidence type="ECO:0000256" key="2">
    <source>
        <dbReference type="SAM" id="MobiDB-lite"/>
    </source>
</evidence>
<dbReference type="EMBL" id="MPUH01000513">
    <property type="protein sequence ID" value="OMJ78612.1"/>
    <property type="molecule type" value="Genomic_DNA"/>
</dbReference>
<keyword evidence="1" id="KW-0175">Coiled coil</keyword>
<name>A0A1R2BP87_9CILI</name>
<organism evidence="3 4">
    <name type="scientific">Stentor coeruleus</name>
    <dbReference type="NCBI Taxonomy" id="5963"/>
    <lineage>
        <taxon>Eukaryota</taxon>
        <taxon>Sar</taxon>
        <taxon>Alveolata</taxon>
        <taxon>Ciliophora</taxon>
        <taxon>Postciliodesmatophora</taxon>
        <taxon>Heterotrichea</taxon>
        <taxon>Heterotrichida</taxon>
        <taxon>Stentoridae</taxon>
        <taxon>Stentor</taxon>
    </lineage>
</organism>
<feature type="coiled-coil region" evidence="1">
    <location>
        <begin position="88"/>
        <end position="184"/>
    </location>
</feature>
<keyword evidence="4" id="KW-1185">Reference proteome</keyword>
<protein>
    <submittedName>
        <fullName evidence="3">Uncharacterized protein</fullName>
    </submittedName>
</protein>
<evidence type="ECO:0000313" key="4">
    <source>
        <dbReference type="Proteomes" id="UP000187209"/>
    </source>
</evidence>
<comment type="caution">
    <text evidence="3">The sequence shown here is derived from an EMBL/GenBank/DDBJ whole genome shotgun (WGS) entry which is preliminary data.</text>
</comment>
<feature type="coiled-coil region" evidence="1">
    <location>
        <begin position="212"/>
        <end position="267"/>
    </location>
</feature>
<feature type="region of interest" description="Disordered" evidence="2">
    <location>
        <begin position="1"/>
        <end position="22"/>
    </location>
</feature>
<proteinExistence type="predicted"/>
<dbReference type="AlphaFoldDB" id="A0A1R2BP87"/>
<dbReference type="Proteomes" id="UP000187209">
    <property type="component" value="Unassembled WGS sequence"/>
</dbReference>
<sequence>MYLRNSPNLNEEKNQNPEDKPCSNCKKYKEKIFDLEESLKSAEDGMGNMKLELEHVKIIQEQSKIIFEKKIEDSKQAAIVPKDLLSRITSLENTCNTKDNEISNLRKEILQRDSLLEKARSLVFSLNNDNSKKNREIEELSQNTILKSEYSKLLEENQSLLQNLQALERKLEETKSKIAKKDEHHGKIESFSFETESFGSKVAASTTKEALIQKLESNVMHLETEIRVLTAKNKEIILDNGKLSEAVKSLENRLSQLSQEKAEVAENLIKAYETIEEYKVKQNHLEGELQTSKINANVEDLSKLLLHKENVINELSSQMVKTNKHKRHRHNSYLKEIYELMDAVKKEIKTGKDGFNELSKDAFQVFKDFQYWYRTNQLHDKTVIFEDMMVFFLQFAKGRHKEEISSVISTIPNLEPEMLMKKVKNYIQILFSSKLDVFPKLKILSKNIYLSIESINVVTSKLEEIKKNAPRDSENDFGGRVIDLTLTFLKNFAKEREIDYEISTSLLKIIG</sequence>
<reference evidence="3 4" key="1">
    <citation type="submission" date="2016-11" db="EMBL/GenBank/DDBJ databases">
        <title>The macronuclear genome of Stentor coeruleus: a giant cell with tiny introns.</title>
        <authorList>
            <person name="Slabodnick M."/>
            <person name="Ruby J.G."/>
            <person name="Reiff S.B."/>
            <person name="Swart E.C."/>
            <person name="Gosai S."/>
            <person name="Prabakaran S."/>
            <person name="Witkowska E."/>
            <person name="Larue G.E."/>
            <person name="Fisher S."/>
            <person name="Freeman R.M."/>
            <person name="Gunawardena J."/>
            <person name="Chu W."/>
            <person name="Stover N.A."/>
            <person name="Gregory B.D."/>
            <person name="Nowacki M."/>
            <person name="Derisi J."/>
            <person name="Roy S.W."/>
            <person name="Marshall W.F."/>
            <person name="Sood P."/>
        </authorList>
    </citation>
    <scope>NUCLEOTIDE SEQUENCE [LARGE SCALE GENOMIC DNA]</scope>
    <source>
        <strain evidence="3">WM001</strain>
    </source>
</reference>
<feature type="compositionally biased region" description="Basic and acidic residues" evidence="2">
    <location>
        <begin position="10"/>
        <end position="21"/>
    </location>
</feature>